<name>A0ABR3Y488_9PEZI</name>
<sequence length="299" mass="33876">MTASGDRFHLELEEVDEEEFELRIKSYGKKQHRNFTGYDQKGPAVVYGHRFATVHGRLIDDEGDDKAGTLIILDWNFQSRNPDKRFKFVRINMVFAGPEGCLPWEEPAVHKMEPRGRFSLLRTTYTEEKKKSLAASLGIQPSFVSADVSPSYELSRTTEIEDSMHVSGQTYLDYSRGPERDPDRPNAIEWTFSENTSQRSGLPTVVRTPVLLVRETDAPFTATFSIRTKVSATSDLNVQFKKLLGQKEEDDPIRFDPKMKEKTSFNEYAGALHEVNLLHECAFILNHTVPGSQDGGGKP</sequence>
<protein>
    <submittedName>
        <fullName evidence="1">Uncharacterized protein</fullName>
    </submittedName>
</protein>
<dbReference type="Proteomes" id="UP001583177">
    <property type="component" value="Unassembled WGS sequence"/>
</dbReference>
<comment type="caution">
    <text evidence="1">The sequence shown here is derived from an EMBL/GenBank/DDBJ whole genome shotgun (WGS) entry which is preliminary data.</text>
</comment>
<proteinExistence type="predicted"/>
<keyword evidence="2" id="KW-1185">Reference proteome</keyword>
<evidence type="ECO:0000313" key="2">
    <source>
        <dbReference type="Proteomes" id="UP001583177"/>
    </source>
</evidence>
<reference evidence="1 2" key="1">
    <citation type="journal article" date="2024" name="IMA Fungus">
        <title>IMA Genome - F19 : A genome assembly and annotation guide to empower mycologists, including annotated draft genome sequences of Ceratocystis pirilliformis, Diaporthe australafricana, Fusarium ophioides, Paecilomyces lecythidis, and Sporothrix stenoceras.</title>
        <authorList>
            <person name="Aylward J."/>
            <person name="Wilson A.M."/>
            <person name="Visagie C.M."/>
            <person name="Spraker J."/>
            <person name="Barnes I."/>
            <person name="Buitendag C."/>
            <person name="Ceriani C."/>
            <person name="Del Mar Angel L."/>
            <person name="du Plessis D."/>
            <person name="Fuchs T."/>
            <person name="Gasser K."/>
            <person name="Kramer D."/>
            <person name="Li W."/>
            <person name="Munsamy K."/>
            <person name="Piso A."/>
            <person name="Price J.L."/>
            <person name="Sonnekus B."/>
            <person name="Thomas C."/>
            <person name="van der Nest A."/>
            <person name="van Dijk A."/>
            <person name="van Heerden A."/>
            <person name="van Vuuren N."/>
            <person name="Yilmaz N."/>
            <person name="Duong T.A."/>
            <person name="van der Merwe N.A."/>
            <person name="Wingfield M.J."/>
            <person name="Wingfield B.D."/>
        </authorList>
    </citation>
    <scope>NUCLEOTIDE SEQUENCE [LARGE SCALE GENOMIC DNA]</scope>
    <source>
        <strain evidence="1 2">CMW 18300</strain>
    </source>
</reference>
<gene>
    <name evidence="1" type="ORF">Daus18300_000477</name>
</gene>
<organism evidence="1 2">
    <name type="scientific">Diaporthe australafricana</name>
    <dbReference type="NCBI Taxonomy" id="127596"/>
    <lineage>
        <taxon>Eukaryota</taxon>
        <taxon>Fungi</taxon>
        <taxon>Dikarya</taxon>
        <taxon>Ascomycota</taxon>
        <taxon>Pezizomycotina</taxon>
        <taxon>Sordariomycetes</taxon>
        <taxon>Sordariomycetidae</taxon>
        <taxon>Diaporthales</taxon>
        <taxon>Diaporthaceae</taxon>
        <taxon>Diaporthe</taxon>
    </lineage>
</organism>
<accession>A0ABR3Y488</accession>
<evidence type="ECO:0000313" key="1">
    <source>
        <dbReference type="EMBL" id="KAL1882839.1"/>
    </source>
</evidence>
<dbReference type="EMBL" id="JAWRVE010000003">
    <property type="protein sequence ID" value="KAL1882839.1"/>
    <property type="molecule type" value="Genomic_DNA"/>
</dbReference>